<organism evidence="12 13">
    <name type="scientific">Pyrinomonas methylaliphatogenes</name>
    <dbReference type="NCBI Taxonomy" id="454194"/>
    <lineage>
        <taxon>Bacteria</taxon>
        <taxon>Pseudomonadati</taxon>
        <taxon>Acidobacteriota</taxon>
        <taxon>Blastocatellia</taxon>
        <taxon>Blastocatellales</taxon>
        <taxon>Pyrinomonadaceae</taxon>
        <taxon>Pyrinomonas</taxon>
    </lineage>
</organism>
<evidence type="ECO:0000256" key="2">
    <source>
        <dbReference type="ARBA" id="ARBA00007783"/>
    </source>
</evidence>
<evidence type="ECO:0000256" key="1">
    <source>
        <dbReference type="ARBA" id="ARBA00004429"/>
    </source>
</evidence>
<gene>
    <name evidence="12" type="ORF">PYK22_01076</name>
</gene>
<dbReference type="PROSITE" id="PS51012">
    <property type="entry name" value="ABC_TM2"/>
    <property type="match status" value="1"/>
</dbReference>
<evidence type="ECO:0000259" key="11">
    <source>
        <dbReference type="PROSITE" id="PS51012"/>
    </source>
</evidence>
<evidence type="ECO:0000313" key="12">
    <source>
        <dbReference type="EMBL" id="CDM65078.1"/>
    </source>
</evidence>
<dbReference type="OrthoDB" id="9786910at2"/>
<feature type="region of interest" description="Disordered" evidence="10">
    <location>
        <begin position="1"/>
        <end position="27"/>
    </location>
</feature>
<feature type="transmembrane region" description="Helical" evidence="9">
    <location>
        <begin position="153"/>
        <end position="181"/>
    </location>
</feature>
<keyword evidence="5" id="KW-0997">Cell inner membrane</keyword>
<evidence type="ECO:0000256" key="7">
    <source>
        <dbReference type="ARBA" id="ARBA00022989"/>
    </source>
</evidence>
<keyword evidence="7 9" id="KW-1133">Transmembrane helix</keyword>
<dbReference type="PRINTS" id="PR00164">
    <property type="entry name" value="ABC2TRNSPORT"/>
</dbReference>
<reference evidence="12 13" key="1">
    <citation type="submission" date="2013-12" db="EMBL/GenBank/DDBJ databases">
        <authorList>
            <person name="Stott M."/>
        </authorList>
    </citation>
    <scope>NUCLEOTIDE SEQUENCE [LARGE SCALE GENOMIC DNA]</scope>
    <source>
        <strain evidence="12 13">K22</strain>
    </source>
</reference>
<accession>A0A0B6WUZ0</accession>
<evidence type="ECO:0000256" key="10">
    <source>
        <dbReference type="SAM" id="MobiDB-lite"/>
    </source>
</evidence>
<dbReference type="GO" id="GO:0015920">
    <property type="term" value="P:lipopolysaccharide transport"/>
    <property type="evidence" value="ECO:0007669"/>
    <property type="project" value="TreeGrafter"/>
</dbReference>
<evidence type="ECO:0000256" key="9">
    <source>
        <dbReference type="RuleBase" id="RU361157"/>
    </source>
</evidence>
<dbReference type="EMBL" id="CBXV010000004">
    <property type="protein sequence ID" value="CDM65078.1"/>
    <property type="molecule type" value="Genomic_DNA"/>
</dbReference>
<keyword evidence="3 9" id="KW-0813">Transport</keyword>
<sequence>MDSGIGEQTGLLEQAAPTTSDEQVKPKSEEAYALPNKPLIVIEPSRGWAPVDLRDLWAYRELLYFLTWRDLKVRYKQTVIGVAWVIMQPLLSTLIFTIFLGKLARVPSNGIPYALFAYAGLLPWTFYSSSLNSSGNSIVGNAHLITKVYFPRVIIPAAAVAGRIVDFAISFTILVGMMFFYGVSWTASSLMLIPLLLLLTLFALGTGMWISALNVKYRDVGIALPVLIQLWMFVSPVLYPASLVPPAWRVVYDLNPLVGLIENFRAALFNMPFNWRALAISTAVTFAMLIYSAYAFRRMEKEFADVV</sequence>
<dbReference type="PANTHER" id="PTHR30413:SF8">
    <property type="entry name" value="TRANSPORT PERMEASE PROTEIN"/>
    <property type="match status" value="1"/>
</dbReference>
<dbReference type="InterPro" id="IPR047817">
    <property type="entry name" value="ABC2_TM_bact-type"/>
</dbReference>
<dbReference type="InterPro" id="IPR013525">
    <property type="entry name" value="ABC2_TM"/>
</dbReference>
<keyword evidence="13" id="KW-1185">Reference proteome</keyword>
<keyword evidence="6 9" id="KW-0812">Transmembrane</keyword>
<dbReference type="STRING" id="454194.PYK22_01076"/>
<evidence type="ECO:0000256" key="4">
    <source>
        <dbReference type="ARBA" id="ARBA00022475"/>
    </source>
</evidence>
<keyword evidence="8 9" id="KW-0472">Membrane</keyword>
<feature type="transmembrane region" description="Helical" evidence="9">
    <location>
        <begin position="222"/>
        <end position="239"/>
    </location>
</feature>
<dbReference type="GO" id="GO:0140359">
    <property type="term" value="F:ABC-type transporter activity"/>
    <property type="evidence" value="ECO:0007669"/>
    <property type="project" value="InterPro"/>
</dbReference>
<dbReference type="Proteomes" id="UP000031518">
    <property type="component" value="Unassembled WGS sequence"/>
</dbReference>
<dbReference type="RefSeq" id="WP_083437626.1">
    <property type="nucleotide sequence ID" value="NZ_CBXV010000004.1"/>
</dbReference>
<dbReference type="GO" id="GO:0043190">
    <property type="term" value="C:ATP-binding cassette (ABC) transporter complex"/>
    <property type="evidence" value="ECO:0007669"/>
    <property type="project" value="InterPro"/>
</dbReference>
<name>A0A0B6WUZ0_9BACT</name>
<feature type="transmembrane region" description="Helical" evidence="9">
    <location>
        <begin position="79"/>
        <end position="101"/>
    </location>
</feature>
<keyword evidence="4 9" id="KW-1003">Cell membrane</keyword>
<evidence type="ECO:0000256" key="8">
    <source>
        <dbReference type="ARBA" id="ARBA00023136"/>
    </source>
</evidence>
<dbReference type="PANTHER" id="PTHR30413">
    <property type="entry name" value="INNER MEMBRANE TRANSPORT PERMEASE"/>
    <property type="match status" value="1"/>
</dbReference>
<feature type="domain" description="ABC transmembrane type-2" evidence="11">
    <location>
        <begin position="80"/>
        <end position="299"/>
    </location>
</feature>
<reference evidence="12 13" key="2">
    <citation type="submission" date="2015-01" db="EMBL/GenBank/DDBJ databases">
        <title>Complete genome sequence of Pyrinomonas methylaliphatogenes type strain K22T.</title>
        <authorList>
            <person name="Lee K.C.Y."/>
            <person name="Power J.F."/>
            <person name="Dunfield P.F."/>
            <person name="Morgan X.C."/>
            <person name="Huttenhower C."/>
            <person name="Stott M.B."/>
        </authorList>
    </citation>
    <scope>NUCLEOTIDE SEQUENCE [LARGE SCALE GENOMIC DNA]</scope>
    <source>
        <strain evidence="12 13">K22</strain>
    </source>
</reference>
<feature type="transmembrane region" description="Helical" evidence="9">
    <location>
        <begin position="187"/>
        <end position="210"/>
    </location>
</feature>
<evidence type="ECO:0000256" key="6">
    <source>
        <dbReference type="ARBA" id="ARBA00022692"/>
    </source>
</evidence>
<proteinExistence type="inferred from homology"/>
<dbReference type="InterPro" id="IPR000412">
    <property type="entry name" value="ABC_2_transport"/>
</dbReference>
<comment type="subcellular location">
    <subcellularLocation>
        <location evidence="1">Cell inner membrane</location>
        <topology evidence="1">Multi-pass membrane protein</topology>
    </subcellularLocation>
    <subcellularLocation>
        <location evidence="9">Cell membrane</location>
        <topology evidence="9">Multi-pass membrane protein</topology>
    </subcellularLocation>
</comment>
<comment type="similarity">
    <text evidence="2 9">Belongs to the ABC-2 integral membrane protein family.</text>
</comment>
<dbReference type="AlphaFoldDB" id="A0A0B6WUZ0"/>
<protein>
    <recommendedName>
        <fullName evidence="9">Transport permease protein</fullName>
    </recommendedName>
</protein>
<feature type="transmembrane region" description="Helical" evidence="9">
    <location>
        <begin position="273"/>
        <end position="294"/>
    </location>
</feature>
<evidence type="ECO:0000256" key="5">
    <source>
        <dbReference type="ARBA" id="ARBA00022519"/>
    </source>
</evidence>
<evidence type="ECO:0000256" key="3">
    <source>
        <dbReference type="ARBA" id="ARBA00022448"/>
    </source>
</evidence>
<evidence type="ECO:0000313" key="13">
    <source>
        <dbReference type="Proteomes" id="UP000031518"/>
    </source>
</evidence>
<dbReference type="Pfam" id="PF01061">
    <property type="entry name" value="ABC2_membrane"/>
    <property type="match status" value="1"/>
</dbReference>
<feature type="transmembrane region" description="Helical" evidence="9">
    <location>
        <begin position="113"/>
        <end position="132"/>
    </location>
</feature>